<sequence length="407" mass="44266">MPGYPAAPRADVVDVLHGHHVADPYRWLEDATSPASREWIAAQEALFRSYADRLPDVEAFRERLSALESVGMVGPPSTHGGRQFFMRREPGQEHMVLHVAEADGSRRVLLDPVALDPSGRTVVDVWQVSPDGARLTYLLSVGGTEESVLYVMDVATGGTVDGPIDRCRNSTIAWVPDSSAFYYVRRLPPGAVPADETQYHRRIYLHVVGKSADDDVLVFGAGRDRATHYRVQSERGWLTVSATRGRQPGNDLWVADLTTAPWDAPAFQPVQEGVPASTSLRVGVDGRAYLLTARDAPRGRVVVTGLRDPGYDNWREIVPEDPYAVLADVAVLDGALVVAWRRDGASELTLHDRRTGVRLGAVDLPGVGTVGGLSAHGDTLSFAYTDLTTPLCALRFDRVTGRTGVLA</sequence>
<accession>A0ABS3VJV9</accession>
<dbReference type="PANTHER" id="PTHR42881">
    <property type="entry name" value="PROLYL ENDOPEPTIDASE"/>
    <property type="match status" value="1"/>
</dbReference>
<keyword evidence="3" id="KW-1185">Reference proteome</keyword>
<dbReference type="SUPFAM" id="SSF50993">
    <property type="entry name" value="Peptidase/esterase 'gauge' domain"/>
    <property type="match status" value="1"/>
</dbReference>
<name>A0ABS3VJV9_MICEH</name>
<organism evidence="2 3">
    <name type="scientific">Micromonospora echinofusca</name>
    <dbReference type="NCBI Taxonomy" id="47858"/>
    <lineage>
        <taxon>Bacteria</taxon>
        <taxon>Bacillati</taxon>
        <taxon>Actinomycetota</taxon>
        <taxon>Actinomycetes</taxon>
        <taxon>Micromonosporales</taxon>
        <taxon>Micromonosporaceae</taxon>
        <taxon>Micromonospora</taxon>
    </lineage>
</organism>
<dbReference type="InterPro" id="IPR051167">
    <property type="entry name" value="Prolyl_oligopep/macrocyclase"/>
</dbReference>
<dbReference type="PANTHER" id="PTHR42881:SF2">
    <property type="entry name" value="PROLYL ENDOPEPTIDASE"/>
    <property type="match status" value="1"/>
</dbReference>
<gene>
    <name evidence="2" type="ORF">GSF22_02140</name>
</gene>
<reference evidence="2 3" key="1">
    <citation type="submission" date="2019-12" db="EMBL/GenBank/DDBJ databases">
        <title>Whole genome sequencing of endophytic Actinobacterium Micromonospora sp. MPMI6T.</title>
        <authorList>
            <person name="Evv R."/>
            <person name="Podile A.R."/>
        </authorList>
    </citation>
    <scope>NUCLEOTIDE SEQUENCE [LARGE SCALE GENOMIC DNA]</scope>
    <source>
        <strain evidence="2 3">MPMI6</strain>
    </source>
</reference>
<dbReference type="Gene3D" id="2.130.10.120">
    <property type="entry name" value="Prolyl oligopeptidase, N-terminal domain"/>
    <property type="match status" value="1"/>
</dbReference>
<comment type="caution">
    <text evidence="2">The sequence shown here is derived from an EMBL/GenBank/DDBJ whole genome shotgun (WGS) entry which is preliminary data.</text>
</comment>
<proteinExistence type="predicted"/>
<feature type="non-terminal residue" evidence="2">
    <location>
        <position position="407"/>
    </location>
</feature>
<dbReference type="EMBL" id="WVUH01000006">
    <property type="protein sequence ID" value="MBO4204810.1"/>
    <property type="molecule type" value="Genomic_DNA"/>
</dbReference>
<dbReference type="Pfam" id="PF02897">
    <property type="entry name" value="Peptidase_S9_N"/>
    <property type="match status" value="1"/>
</dbReference>
<evidence type="ECO:0000259" key="1">
    <source>
        <dbReference type="Pfam" id="PF02897"/>
    </source>
</evidence>
<dbReference type="Proteomes" id="UP000823521">
    <property type="component" value="Unassembled WGS sequence"/>
</dbReference>
<evidence type="ECO:0000313" key="3">
    <source>
        <dbReference type="Proteomes" id="UP000823521"/>
    </source>
</evidence>
<dbReference type="Gene3D" id="3.40.50.1820">
    <property type="entry name" value="alpha/beta hydrolase"/>
    <property type="match status" value="1"/>
</dbReference>
<evidence type="ECO:0000313" key="2">
    <source>
        <dbReference type="EMBL" id="MBO4204810.1"/>
    </source>
</evidence>
<dbReference type="InterPro" id="IPR029058">
    <property type="entry name" value="AB_hydrolase_fold"/>
</dbReference>
<feature type="domain" description="Peptidase S9A N-terminal" evidence="1">
    <location>
        <begin position="6"/>
        <end position="404"/>
    </location>
</feature>
<dbReference type="InterPro" id="IPR023302">
    <property type="entry name" value="Pept_S9A_N"/>
</dbReference>
<protein>
    <submittedName>
        <fullName evidence="2">S9 family peptidase</fullName>
    </submittedName>
</protein>